<dbReference type="EMBL" id="NHYD01003267">
    <property type="protein sequence ID" value="PPQ81294.1"/>
    <property type="molecule type" value="Genomic_DNA"/>
</dbReference>
<comment type="caution">
    <text evidence="1">The sequence shown here is derived from an EMBL/GenBank/DDBJ whole genome shotgun (WGS) entry which is preliminary data.</text>
</comment>
<dbReference type="OrthoDB" id="2745898at2759"/>
<protein>
    <submittedName>
        <fullName evidence="1">Uncharacterized protein</fullName>
    </submittedName>
</protein>
<accession>A0A409WS08</accession>
<name>A0A409WS08_PSICY</name>
<dbReference type="InParanoid" id="A0A409WS08"/>
<dbReference type="AlphaFoldDB" id="A0A409WS08"/>
<sequence length="494" mass="55947">ADLSGSAHNTGNTSNVCHWIVRTTSSPHFAKSVVLMSLSAEAQTTHVVPTLPTEIMDEIIDEACRILDVSSISSVALSSHVFRIHANKARFSSLVPHRNNGHGIQHTAKRIKGLADINRSGHTLSTLPGVFSFATSFSLQMIGYYNEVMPALNDGNLAYIFRNLFRPPLHKNSASSICSLSLHVYRWSRRDDDDYDDPRYGAMHWLSMNSVLLQEFKALLRESDITRLCLEVVRHIPRDFLQGTKIKHLYLRRVSIYPFGHNNDTTSDPKPVPLESLDIDDSVSATELGQIALPHPQIKITLPLTQDPLLPSLTKLHVTIMYISMFERLNELLNNTPHLQSLALTLYTNSKYFPFHQNYSPSINYNHLKHLNRISFVNGMTSSLSLVVDLIRYDISTVITELEIQLQLRRYDILGDVIGSLKSHNINILDSHLVHPAFDTIRLVVIGVEAEMTESGSSWKLPSFFEECRSYVKSQLPLLLEKKPDTQVYVRWKE</sequence>
<proteinExistence type="predicted"/>
<feature type="non-terminal residue" evidence="1">
    <location>
        <position position="1"/>
    </location>
</feature>
<keyword evidence="2" id="KW-1185">Reference proteome</keyword>
<evidence type="ECO:0000313" key="2">
    <source>
        <dbReference type="Proteomes" id="UP000283269"/>
    </source>
</evidence>
<organism evidence="1 2">
    <name type="scientific">Psilocybe cyanescens</name>
    <dbReference type="NCBI Taxonomy" id="93625"/>
    <lineage>
        <taxon>Eukaryota</taxon>
        <taxon>Fungi</taxon>
        <taxon>Dikarya</taxon>
        <taxon>Basidiomycota</taxon>
        <taxon>Agaricomycotina</taxon>
        <taxon>Agaricomycetes</taxon>
        <taxon>Agaricomycetidae</taxon>
        <taxon>Agaricales</taxon>
        <taxon>Agaricineae</taxon>
        <taxon>Strophariaceae</taxon>
        <taxon>Psilocybe</taxon>
    </lineage>
</organism>
<reference evidence="1 2" key="1">
    <citation type="journal article" date="2018" name="Evol. Lett.">
        <title>Horizontal gene cluster transfer increased hallucinogenic mushroom diversity.</title>
        <authorList>
            <person name="Reynolds H.T."/>
            <person name="Vijayakumar V."/>
            <person name="Gluck-Thaler E."/>
            <person name="Korotkin H.B."/>
            <person name="Matheny P.B."/>
            <person name="Slot J.C."/>
        </authorList>
    </citation>
    <scope>NUCLEOTIDE SEQUENCE [LARGE SCALE GENOMIC DNA]</scope>
    <source>
        <strain evidence="1 2">2631</strain>
    </source>
</reference>
<dbReference type="Proteomes" id="UP000283269">
    <property type="component" value="Unassembled WGS sequence"/>
</dbReference>
<gene>
    <name evidence="1" type="ORF">CVT25_015073</name>
</gene>
<evidence type="ECO:0000313" key="1">
    <source>
        <dbReference type="EMBL" id="PPQ81294.1"/>
    </source>
</evidence>